<dbReference type="AlphaFoldDB" id="A0A9P6L2E8"/>
<feature type="region of interest" description="Disordered" evidence="2">
    <location>
        <begin position="1"/>
        <end position="104"/>
    </location>
</feature>
<reference evidence="4" key="1">
    <citation type="journal article" date="2020" name="Nat. Commun.">
        <title>Large-scale genome sequencing of mycorrhizal fungi provides insights into the early evolution of symbiotic traits.</title>
        <authorList>
            <person name="Miyauchi S."/>
            <person name="Kiss E."/>
            <person name="Kuo A."/>
            <person name="Drula E."/>
            <person name="Kohler A."/>
            <person name="Sanchez-Garcia M."/>
            <person name="Morin E."/>
            <person name="Andreopoulos B."/>
            <person name="Barry K.W."/>
            <person name="Bonito G."/>
            <person name="Buee M."/>
            <person name="Carver A."/>
            <person name="Chen C."/>
            <person name="Cichocki N."/>
            <person name="Clum A."/>
            <person name="Culley D."/>
            <person name="Crous P.W."/>
            <person name="Fauchery L."/>
            <person name="Girlanda M."/>
            <person name="Hayes R.D."/>
            <person name="Keri Z."/>
            <person name="LaButti K."/>
            <person name="Lipzen A."/>
            <person name="Lombard V."/>
            <person name="Magnuson J."/>
            <person name="Maillard F."/>
            <person name="Murat C."/>
            <person name="Nolan M."/>
            <person name="Ohm R.A."/>
            <person name="Pangilinan J."/>
            <person name="Pereira M.F."/>
            <person name="Perotto S."/>
            <person name="Peter M."/>
            <person name="Pfister S."/>
            <person name="Riley R."/>
            <person name="Sitrit Y."/>
            <person name="Stielow J.B."/>
            <person name="Szollosi G."/>
            <person name="Zifcakova L."/>
            <person name="Stursova M."/>
            <person name="Spatafora J.W."/>
            <person name="Tedersoo L."/>
            <person name="Vaario L.M."/>
            <person name="Yamada A."/>
            <person name="Yan M."/>
            <person name="Wang P."/>
            <person name="Xu J."/>
            <person name="Bruns T."/>
            <person name="Baldrian P."/>
            <person name="Vilgalys R."/>
            <person name="Dunand C."/>
            <person name="Henrissat B."/>
            <person name="Grigoriev I.V."/>
            <person name="Hibbett D."/>
            <person name="Nagy L.G."/>
            <person name="Martin F.M."/>
        </authorList>
    </citation>
    <scope>NUCLEOTIDE SEQUENCE</scope>
    <source>
        <strain evidence="4">UH-Tt-Lm1</strain>
    </source>
</reference>
<sequence length="181" mass="20338">MSVTFIINGMPEEVPSVDENGNYPPYDYAGLPDRLYPSSPPRDVIMLDETSESPSYSSSQTEPLSSGSTSSPRKPQLPLDEYLDFGSDSSDEELERSAPGDSSTTTLKPCLWEGCCAAYKDGANYSVWREHIKSAHLEQQEQGGTRRSRTFKIKCRWDGCCETFRQPQGFARHMQRHLSEL</sequence>
<dbReference type="SMART" id="SM00355">
    <property type="entry name" value="ZnF_C2H2"/>
    <property type="match status" value="2"/>
</dbReference>
<comment type="caution">
    <text evidence="4">The sequence shown here is derived from an EMBL/GenBank/DDBJ whole genome shotgun (WGS) entry which is preliminary data.</text>
</comment>
<feature type="compositionally biased region" description="Low complexity" evidence="2">
    <location>
        <begin position="52"/>
        <end position="66"/>
    </location>
</feature>
<evidence type="ECO:0000256" key="1">
    <source>
        <dbReference type="PROSITE-ProRule" id="PRU00042"/>
    </source>
</evidence>
<keyword evidence="1" id="KW-0862">Zinc</keyword>
<reference evidence="4" key="2">
    <citation type="submission" date="2020-11" db="EMBL/GenBank/DDBJ databases">
        <authorList>
            <consortium name="DOE Joint Genome Institute"/>
            <person name="Kuo A."/>
            <person name="Miyauchi S."/>
            <person name="Kiss E."/>
            <person name="Drula E."/>
            <person name="Kohler A."/>
            <person name="Sanchez-Garcia M."/>
            <person name="Andreopoulos B."/>
            <person name="Barry K.W."/>
            <person name="Bonito G."/>
            <person name="Buee M."/>
            <person name="Carver A."/>
            <person name="Chen C."/>
            <person name="Cichocki N."/>
            <person name="Clum A."/>
            <person name="Culley D."/>
            <person name="Crous P.W."/>
            <person name="Fauchery L."/>
            <person name="Girlanda M."/>
            <person name="Hayes R."/>
            <person name="Keri Z."/>
            <person name="Labutti K."/>
            <person name="Lipzen A."/>
            <person name="Lombard V."/>
            <person name="Magnuson J."/>
            <person name="Maillard F."/>
            <person name="Morin E."/>
            <person name="Murat C."/>
            <person name="Nolan M."/>
            <person name="Ohm R."/>
            <person name="Pangilinan J."/>
            <person name="Pereira M."/>
            <person name="Perotto S."/>
            <person name="Peter M."/>
            <person name="Riley R."/>
            <person name="Sitrit Y."/>
            <person name="Stielow B."/>
            <person name="Szollosi G."/>
            <person name="Zifcakova L."/>
            <person name="Stursova M."/>
            <person name="Spatafora J.W."/>
            <person name="Tedersoo L."/>
            <person name="Vaario L.-M."/>
            <person name="Yamada A."/>
            <person name="Yan M."/>
            <person name="Wang P."/>
            <person name="Xu J."/>
            <person name="Bruns T."/>
            <person name="Baldrian P."/>
            <person name="Vilgalys R."/>
            <person name="Henrissat B."/>
            <person name="Grigoriev I.V."/>
            <person name="Hibbett D."/>
            <person name="Nagy L.G."/>
            <person name="Martin F.M."/>
        </authorList>
    </citation>
    <scope>NUCLEOTIDE SEQUENCE</scope>
    <source>
        <strain evidence="4">UH-Tt-Lm1</strain>
    </source>
</reference>
<keyword evidence="5" id="KW-1185">Reference proteome</keyword>
<dbReference type="InterPro" id="IPR013087">
    <property type="entry name" value="Znf_C2H2_type"/>
</dbReference>
<evidence type="ECO:0000313" key="5">
    <source>
        <dbReference type="Proteomes" id="UP000736335"/>
    </source>
</evidence>
<protein>
    <recommendedName>
        <fullName evidence="3">C2H2-type domain-containing protein</fullName>
    </recommendedName>
</protein>
<dbReference type="GO" id="GO:0008270">
    <property type="term" value="F:zinc ion binding"/>
    <property type="evidence" value="ECO:0007669"/>
    <property type="project" value="UniProtKB-KW"/>
</dbReference>
<keyword evidence="1" id="KW-0863">Zinc-finger</keyword>
<evidence type="ECO:0000259" key="3">
    <source>
        <dbReference type="PROSITE" id="PS50157"/>
    </source>
</evidence>
<name>A0A9P6L2E8_9AGAM</name>
<organism evidence="4 5">
    <name type="scientific">Thelephora terrestris</name>
    <dbReference type="NCBI Taxonomy" id="56493"/>
    <lineage>
        <taxon>Eukaryota</taxon>
        <taxon>Fungi</taxon>
        <taxon>Dikarya</taxon>
        <taxon>Basidiomycota</taxon>
        <taxon>Agaricomycotina</taxon>
        <taxon>Agaricomycetes</taxon>
        <taxon>Thelephorales</taxon>
        <taxon>Thelephoraceae</taxon>
        <taxon>Thelephora</taxon>
    </lineage>
</organism>
<feature type="domain" description="C2H2-type" evidence="3">
    <location>
        <begin position="153"/>
        <end position="181"/>
    </location>
</feature>
<dbReference type="OrthoDB" id="6155966at2759"/>
<dbReference type="Gene3D" id="3.30.160.60">
    <property type="entry name" value="Classic Zinc Finger"/>
    <property type="match status" value="1"/>
</dbReference>
<dbReference type="PROSITE" id="PS50157">
    <property type="entry name" value="ZINC_FINGER_C2H2_2"/>
    <property type="match status" value="1"/>
</dbReference>
<dbReference type="PROSITE" id="PS00028">
    <property type="entry name" value="ZINC_FINGER_C2H2_1"/>
    <property type="match status" value="1"/>
</dbReference>
<dbReference type="Proteomes" id="UP000736335">
    <property type="component" value="Unassembled WGS sequence"/>
</dbReference>
<proteinExistence type="predicted"/>
<gene>
    <name evidence="4" type="ORF">BJ322DRAFT_339570</name>
</gene>
<dbReference type="EMBL" id="WIUZ02000018">
    <property type="protein sequence ID" value="KAF9779777.1"/>
    <property type="molecule type" value="Genomic_DNA"/>
</dbReference>
<evidence type="ECO:0000313" key="4">
    <source>
        <dbReference type="EMBL" id="KAF9779777.1"/>
    </source>
</evidence>
<accession>A0A9P6L2E8</accession>
<evidence type="ECO:0000256" key="2">
    <source>
        <dbReference type="SAM" id="MobiDB-lite"/>
    </source>
</evidence>
<keyword evidence="1" id="KW-0479">Metal-binding</keyword>